<dbReference type="EMBL" id="JAGFBS010000068">
    <property type="protein sequence ID" value="KAG6369715.1"/>
    <property type="molecule type" value="Genomic_DNA"/>
</dbReference>
<evidence type="ECO:0000313" key="2">
    <source>
        <dbReference type="Proteomes" id="UP000683000"/>
    </source>
</evidence>
<evidence type="ECO:0000313" key="1">
    <source>
        <dbReference type="EMBL" id="KAG6369715.1"/>
    </source>
</evidence>
<comment type="caution">
    <text evidence="1">The sequence shown here is derived from an EMBL/GenBank/DDBJ whole genome shotgun (WGS) entry which is preliminary data.</text>
</comment>
<protein>
    <submittedName>
        <fullName evidence="1">Uncharacterized protein</fullName>
    </submittedName>
</protein>
<organism evidence="1 2">
    <name type="scientific">Boletus reticuloceps</name>
    <dbReference type="NCBI Taxonomy" id="495285"/>
    <lineage>
        <taxon>Eukaryota</taxon>
        <taxon>Fungi</taxon>
        <taxon>Dikarya</taxon>
        <taxon>Basidiomycota</taxon>
        <taxon>Agaricomycotina</taxon>
        <taxon>Agaricomycetes</taxon>
        <taxon>Agaricomycetidae</taxon>
        <taxon>Boletales</taxon>
        <taxon>Boletineae</taxon>
        <taxon>Boletaceae</taxon>
        <taxon>Boletoideae</taxon>
        <taxon>Boletus</taxon>
    </lineage>
</organism>
<name>A0A8I2YD55_9AGAM</name>
<gene>
    <name evidence="1" type="ORF">JVT61DRAFT_13641</name>
</gene>
<dbReference type="Proteomes" id="UP000683000">
    <property type="component" value="Unassembled WGS sequence"/>
</dbReference>
<dbReference type="AlphaFoldDB" id="A0A8I2YD55"/>
<reference evidence="1" key="1">
    <citation type="submission" date="2021-03" db="EMBL/GenBank/DDBJ databases">
        <title>Evolutionary innovations through gain and loss of genes in the ectomycorrhizal Boletales.</title>
        <authorList>
            <person name="Wu G."/>
            <person name="Miyauchi S."/>
            <person name="Morin E."/>
            <person name="Yang Z.-L."/>
            <person name="Xu J."/>
            <person name="Martin F.M."/>
        </authorList>
    </citation>
    <scope>NUCLEOTIDE SEQUENCE</scope>
    <source>
        <strain evidence="1">BR01</strain>
    </source>
</reference>
<sequence length="229" mass="24979">MNDHVHALSRCKDPAIGPVDVGAALGSSILPGLEHTAGGMGSEVHPFNGNEGVQGALKSKYHDSDLPHSLGRSLNSSAAMSIMNSIDNQQRPVPDQDAPDFKTEYHPHSKCPTLFQMSDKFCVCKYTRPPLNPAPWHPFQCQGDFEFAKIALEASLNKGQVDTLLNLISCMAKREAQVTFENDAQLRKVCNSAVEELTPVSKHNNSIYAVYNCLIRCTAVCPTYGYCAV</sequence>
<keyword evidence="2" id="KW-1185">Reference proteome</keyword>
<accession>A0A8I2YD55</accession>
<dbReference type="OrthoDB" id="3239511at2759"/>
<proteinExistence type="predicted"/>